<feature type="signal peptide" evidence="1">
    <location>
        <begin position="1"/>
        <end position="30"/>
    </location>
</feature>
<dbReference type="PROSITE" id="PS51257">
    <property type="entry name" value="PROKAR_LIPOPROTEIN"/>
    <property type="match status" value="1"/>
</dbReference>
<dbReference type="Gene3D" id="3.40.190.10">
    <property type="entry name" value="Periplasmic binding protein-like II"/>
    <property type="match status" value="1"/>
</dbReference>
<evidence type="ECO:0000256" key="1">
    <source>
        <dbReference type="SAM" id="SignalP"/>
    </source>
</evidence>
<feature type="domain" description="Solute-binding protein family 5" evidence="2">
    <location>
        <begin position="89"/>
        <end position="446"/>
    </location>
</feature>
<proteinExistence type="predicted"/>
<comment type="caution">
    <text evidence="3">The sequence shown here is derived from an EMBL/GenBank/DDBJ whole genome shotgun (WGS) entry which is preliminary data.</text>
</comment>
<protein>
    <submittedName>
        <fullName evidence="3">ABC transporter substrate-binding protein</fullName>
    </submittedName>
</protein>
<keyword evidence="1" id="KW-0732">Signal</keyword>
<dbReference type="EMBL" id="BAAAQK010000009">
    <property type="protein sequence ID" value="GAA1851957.1"/>
    <property type="molecule type" value="Genomic_DNA"/>
</dbReference>
<gene>
    <name evidence="3" type="ORF">GCM10009836_34980</name>
</gene>
<sequence length="539" mass="57194">MSLHRFRAASRLALAAVAVTLGVAACSSGAAAPAAGGAAGTPRAGGAITFGISQDPICVDPNQTDLTASRDIGRQFADSVVDADPKTGEIKPWLAAAWEVNPNATEFRFTFRSDVTFSNGEKFDAAAFKTFLDGIQALGGKAVNASTYIATYQGTTVTGANTATVTFGQPNASFLQALSTVNMGVLAPATYRTDPAQRCLGRDLYGSGPFTLDQFTPAQQVVLSKRTGYAWPSPNTRHTGDAYLDKITFRVVTEAGQRTGGLRSGSLDAINNIPVQDQPAIDKAGYQLLVSNNPGTVSEYLTNNSSPNLSDVRVREAVQLGIDNQQVKDTLLLPSYNLATSILSSTTPLYQDHSDALRHDPARAAQLLDEAGWVPGPDGIRVKDGKKLTLTVVNGQAGAPTQDELRAQQLRAIGVDLQIKIVSRAEMLGALGTGDYDFIPYGFTRADAAALNMHFRSSGSNPLHLKPSELDTYLASADAAADTNARKTAVDQAVRYILDNHVVIVFTEQQVAHAVSPKLHDVAFAPGVQLYFYDAWSGA</sequence>
<dbReference type="InterPro" id="IPR000914">
    <property type="entry name" value="SBP_5_dom"/>
</dbReference>
<evidence type="ECO:0000259" key="2">
    <source>
        <dbReference type="Pfam" id="PF00496"/>
    </source>
</evidence>
<dbReference type="InterPro" id="IPR039424">
    <property type="entry name" value="SBP_5"/>
</dbReference>
<dbReference type="CDD" id="cd08492">
    <property type="entry name" value="PBP2_NikA_DppA_OppA_like_15"/>
    <property type="match status" value="1"/>
</dbReference>
<dbReference type="PIRSF" id="PIRSF002741">
    <property type="entry name" value="MppA"/>
    <property type="match status" value="1"/>
</dbReference>
<dbReference type="PANTHER" id="PTHR30290:SF83">
    <property type="entry name" value="ABC TRANSPORTER SUBSTRATE-BINDING PROTEIN"/>
    <property type="match status" value="1"/>
</dbReference>
<organism evidence="3 4">
    <name type="scientific">Pseudonocardia ailaonensis</name>
    <dbReference type="NCBI Taxonomy" id="367279"/>
    <lineage>
        <taxon>Bacteria</taxon>
        <taxon>Bacillati</taxon>
        <taxon>Actinomycetota</taxon>
        <taxon>Actinomycetes</taxon>
        <taxon>Pseudonocardiales</taxon>
        <taxon>Pseudonocardiaceae</taxon>
        <taxon>Pseudonocardia</taxon>
    </lineage>
</organism>
<evidence type="ECO:0000313" key="4">
    <source>
        <dbReference type="Proteomes" id="UP001500449"/>
    </source>
</evidence>
<reference evidence="3 4" key="1">
    <citation type="journal article" date="2019" name="Int. J. Syst. Evol. Microbiol.">
        <title>The Global Catalogue of Microorganisms (GCM) 10K type strain sequencing project: providing services to taxonomists for standard genome sequencing and annotation.</title>
        <authorList>
            <consortium name="The Broad Institute Genomics Platform"/>
            <consortium name="The Broad Institute Genome Sequencing Center for Infectious Disease"/>
            <person name="Wu L."/>
            <person name="Ma J."/>
        </authorList>
    </citation>
    <scope>NUCLEOTIDE SEQUENCE [LARGE SCALE GENOMIC DNA]</scope>
    <source>
        <strain evidence="3 4">JCM 16009</strain>
    </source>
</reference>
<name>A0ABN2N4V7_9PSEU</name>
<dbReference type="SUPFAM" id="SSF53850">
    <property type="entry name" value="Periplasmic binding protein-like II"/>
    <property type="match status" value="1"/>
</dbReference>
<dbReference type="InterPro" id="IPR030678">
    <property type="entry name" value="Peptide/Ni-bd"/>
</dbReference>
<accession>A0ABN2N4V7</accession>
<dbReference type="Pfam" id="PF00496">
    <property type="entry name" value="SBP_bac_5"/>
    <property type="match status" value="1"/>
</dbReference>
<dbReference type="RefSeq" id="WP_344417881.1">
    <property type="nucleotide sequence ID" value="NZ_BAAAQK010000009.1"/>
</dbReference>
<evidence type="ECO:0000313" key="3">
    <source>
        <dbReference type="EMBL" id="GAA1851957.1"/>
    </source>
</evidence>
<keyword evidence="4" id="KW-1185">Reference proteome</keyword>
<dbReference type="Proteomes" id="UP001500449">
    <property type="component" value="Unassembled WGS sequence"/>
</dbReference>
<dbReference type="PANTHER" id="PTHR30290">
    <property type="entry name" value="PERIPLASMIC BINDING COMPONENT OF ABC TRANSPORTER"/>
    <property type="match status" value="1"/>
</dbReference>
<feature type="chain" id="PRO_5047397481" evidence="1">
    <location>
        <begin position="31"/>
        <end position="539"/>
    </location>
</feature>
<dbReference type="Gene3D" id="3.10.105.10">
    <property type="entry name" value="Dipeptide-binding Protein, Domain 3"/>
    <property type="match status" value="1"/>
</dbReference>